<dbReference type="Gene3D" id="3.40.50.740">
    <property type="match status" value="1"/>
</dbReference>
<dbReference type="GO" id="GO:0046872">
    <property type="term" value="F:metal ion binding"/>
    <property type="evidence" value="ECO:0007669"/>
    <property type="project" value="UniProtKB-KW"/>
</dbReference>
<dbReference type="Gene3D" id="3.10.20.740">
    <property type="match status" value="1"/>
</dbReference>
<dbReference type="InterPro" id="IPR027467">
    <property type="entry name" value="MopterinOxRdtase_cofactor_BS"/>
</dbReference>
<keyword evidence="4" id="KW-0479">Metal-binding</keyword>
<feature type="domain" description="4Fe-4S Mo/W bis-MGD-type" evidence="11">
    <location>
        <begin position="223"/>
        <end position="280"/>
    </location>
</feature>
<dbReference type="CDD" id="cd00207">
    <property type="entry name" value="fer2"/>
    <property type="match status" value="1"/>
</dbReference>
<evidence type="ECO:0000256" key="2">
    <source>
        <dbReference type="ARBA" id="ARBA00022485"/>
    </source>
</evidence>
<dbReference type="GO" id="GO:0008863">
    <property type="term" value="F:formate dehydrogenase (NAD+) activity"/>
    <property type="evidence" value="ECO:0007669"/>
    <property type="project" value="InterPro"/>
</dbReference>
<dbReference type="PROSITE" id="PS51379">
    <property type="entry name" value="4FE4S_FER_2"/>
    <property type="match status" value="2"/>
</dbReference>
<dbReference type="PANTHER" id="PTHR43105:SF14">
    <property type="entry name" value="FORMATE DEHYDROGENASE H"/>
    <property type="match status" value="1"/>
</dbReference>
<dbReference type="InterPro" id="IPR001041">
    <property type="entry name" value="2Fe-2S_ferredoxin-type"/>
</dbReference>
<dbReference type="PROSITE" id="PS51085">
    <property type="entry name" value="2FE2S_FER_2"/>
    <property type="match status" value="1"/>
</dbReference>
<dbReference type="GO" id="GO:0003954">
    <property type="term" value="F:NADH dehydrogenase activity"/>
    <property type="evidence" value="ECO:0007669"/>
    <property type="project" value="TreeGrafter"/>
</dbReference>
<dbReference type="SUPFAM" id="SSF54862">
    <property type="entry name" value="4Fe-4S ferredoxins"/>
    <property type="match status" value="1"/>
</dbReference>
<evidence type="ECO:0000256" key="1">
    <source>
        <dbReference type="ARBA" id="ARBA00007023"/>
    </source>
</evidence>
<dbReference type="InterPro" id="IPR006657">
    <property type="entry name" value="MoPterin_dinucl-bd_dom"/>
</dbReference>
<dbReference type="CDD" id="cd02753">
    <property type="entry name" value="MopB_Formate-Dh-H"/>
    <property type="match status" value="1"/>
</dbReference>
<dbReference type="PROSITE" id="PS00551">
    <property type="entry name" value="MOLYBDOPTERIN_PROK_1"/>
    <property type="match status" value="1"/>
</dbReference>
<evidence type="ECO:0000256" key="6">
    <source>
        <dbReference type="ARBA" id="ARBA00023002"/>
    </source>
</evidence>
<feature type="non-terminal residue" evidence="13">
    <location>
        <position position="1"/>
    </location>
</feature>
<protein>
    <submittedName>
        <fullName evidence="13">Molybdopterin containing oxidoreductase (FdhA, nuoG, napA)</fullName>
    </submittedName>
</protein>
<reference evidence="13 14" key="1">
    <citation type="submission" date="2014-10" db="EMBL/GenBank/DDBJ databases">
        <title>Draft genome of anammox bacterium scalindua brodae, obtained using differential coverage binning of sequence data from two enrichment reactors.</title>
        <authorList>
            <person name="Speth D.R."/>
            <person name="Russ L."/>
            <person name="Kartal B."/>
            <person name="Op den Camp H.J."/>
            <person name="Dutilh B.E."/>
            <person name="Jetten M.S."/>
        </authorList>
    </citation>
    <scope>NUCLEOTIDE SEQUENCE [LARGE SCALE GENOMIC DNA]</scope>
    <source>
        <strain evidence="13">RU1</strain>
    </source>
</reference>
<dbReference type="InterPro" id="IPR006963">
    <property type="entry name" value="Mopterin_OxRdtase_4Fe-4S_dom"/>
</dbReference>
<dbReference type="InterPro" id="IPR009010">
    <property type="entry name" value="Asp_de-COase-like_dom_sf"/>
</dbReference>
<dbReference type="GO" id="GO:0051539">
    <property type="term" value="F:4 iron, 4 sulfur cluster binding"/>
    <property type="evidence" value="ECO:0007669"/>
    <property type="project" value="UniProtKB-KW"/>
</dbReference>
<dbReference type="InterPro" id="IPR017896">
    <property type="entry name" value="4Fe4S_Fe-S-bd"/>
</dbReference>
<dbReference type="PROSITE" id="PS51669">
    <property type="entry name" value="4FE4S_MOW_BIS_MGD"/>
    <property type="match status" value="1"/>
</dbReference>
<dbReference type="Pfam" id="PF04879">
    <property type="entry name" value="Molybdop_Fe4S4"/>
    <property type="match status" value="1"/>
</dbReference>
<dbReference type="InterPro" id="IPR017900">
    <property type="entry name" value="4Fe4S_Fe_S_CS"/>
</dbReference>
<dbReference type="GO" id="GO:0043546">
    <property type="term" value="F:molybdopterin cofactor binding"/>
    <property type="evidence" value="ECO:0007669"/>
    <property type="project" value="InterPro"/>
</dbReference>
<dbReference type="SUPFAM" id="SSF53706">
    <property type="entry name" value="Formate dehydrogenase/DMSO reductase, domains 1-3"/>
    <property type="match status" value="1"/>
</dbReference>
<dbReference type="Gene3D" id="3.30.70.20">
    <property type="match status" value="1"/>
</dbReference>
<evidence type="ECO:0000259" key="9">
    <source>
        <dbReference type="PROSITE" id="PS51085"/>
    </source>
</evidence>
<feature type="domain" description="4Fe-4S ferredoxin-type" evidence="10">
    <location>
        <begin position="184"/>
        <end position="215"/>
    </location>
</feature>
<evidence type="ECO:0000256" key="4">
    <source>
        <dbReference type="ARBA" id="ARBA00022723"/>
    </source>
</evidence>
<comment type="caution">
    <text evidence="13">The sequence shown here is derived from an EMBL/GenBank/DDBJ whole genome shotgun (WGS) entry which is preliminary data.</text>
</comment>
<evidence type="ECO:0000259" key="12">
    <source>
        <dbReference type="PROSITE" id="PS51839"/>
    </source>
</evidence>
<evidence type="ECO:0000313" key="14">
    <source>
        <dbReference type="Proteomes" id="UP000030652"/>
    </source>
</evidence>
<evidence type="ECO:0000259" key="10">
    <source>
        <dbReference type="PROSITE" id="PS51379"/>
    </source>
</evidence>
<comment type="similarity">
    <text evidence="1">In the C-terminal section; belongs to the prokaryotic molybdopterin-containing oxidoreductase family.</text>
</comment>
<dbReference type="SMART" id="SM00926">
    <property type="entry name" value="Molybdop_Fe4S4"/>
    <property type="match status" value="1"/>
</dbReference>
<dbReference type="Pfam" id="PF22117">
    <property type="entry name" value="Fer4_Nqo3"/>
    <property type="match status" value="1"/>
</dbReference>
<dbReference type="SUPFAM" id="SSF50692">
    <property type="entry name" value="ADC-like"/>
    <property type="match status" value="1"/>
</dbReference>
<evidence type="ECO:0000256" key="3">
    <source>
        <dbReference type="ARBA" id="ARBA00022714"/>
    </source>
</evidence>
<keyword evidence="3" id="KW-0001">2Fe-2S</keyword>
<feature type="domain" description="4Fe-4S His(Cys)3-ligated-type" evidence="12">
    <location>
        <begin position="83"/>
        <end position="122"/>
    </location>
</feature>
<organism evidence="13 14">
    <name type="scientific">Candidatus Scalindua brodae</name>
    <dbReference type="NCBI Taxonomy" id="237368"/>
    <lineage>
        <taxon>Bacteria</taxon>
        <taxon>Pseudomonadati</taxon>
        <taxon>Planctomycetota</taxon>
        <taxon>Candidatus Brocadiia</taxon>
        <taxon>Candidatus Brocadiales</taxon>
        <taxon>Candidatus Scalinduaceae</taxon>
        <taxon>Candidatus Scalindua</taxon>
    </lineage>
</organism>
<evidence type="ECO:0000256" key="8">
    <source>
        <dbReference type="ARBA" id="ARBA00023014"/>
    </source>
</evidence>
<dbReference type="PROSITE" id="PS51839">
    <property type="entry name" value="4FE4S_HC3"/>
    <property type="match status" value="1"/>
</dbReference>
<sequence>GKNMKKITLQINHKEYEATDGETILDVTKKNRIHVPTLCHWSLLTPFGQCRMCVVEVDGNLGPVTACNAPVWDGMNVTTESDSIAELRRNNLKLILGNHPNDCMTCEKTGNCKLQNYAYQFDVHAEWSQQTIRKFPEYPNNGVIEWDRDKCIMCARCARTCAELQGSYALGFKASGFTALGTPNKTNISKEGDCELCGQCIDACPVGALQELSAKGKGRPWQFEKTRTTCTYCGTGCNYFLNVKDKKVVSISPCFKAPVNDKGSLCVKGRFGYEHIHHKDRITTPLIRKNGKLEEAGWDEAISLIAEKFTEIKKKHGPDSLGFLSSSRCTNEENYIFQKLGRMMGTNNVDNCARVCHSASVSGLAACFGGGAATNSFDQIRDTELLFVIGANPYEAHPILGLKIKDALKKGTKLIVGDPRKTQLAEKADVWLNLIPGTNIALLNGIIHVILKEGLEDKEFIKTRTEGFEELKKGVKKYTPEYVSGITGVAEDRIIEAARMYATTDKAMIIYSLGMTEHTTGTYNVMSLGNLATVTGHLGRSSVGINPTRGQNNVQGSCDMGALPDKHVGYQMVNDEKVVKKFEKAWKTKLDNKIGMTCTEMDIAMNKGKLKGYYIFGEDPAMTNANVSFVKSGLKKLDFLVVQDILPTETTEFAHVVLPGSSHAEKDGTFTNGERRIQLIRKAIEPLCGKADWETICMVAKALGINNMEYESPSEIWDELASVAPMFAGVTHERCNPDGIQWPCPSLDHPGTKIMYEEKFITPSGKAKFNFQEHIASAEVPDDKYPLILSTGRRRHHYNNGSMTRRSSTIYDKWPEEALELNPFDARRFNITNNERILASSRRGKIEVKVHITDRVQPGITFLAFHHRDALTNLLTNDAFDPICKIPELKSCAIKIEKLNG</sequence>
<evidence type="ECO:0000259" key="11">
    <source>
        <dbReference type="PROSITE" id="PS51669"/>
    </source>
</evidence>
<dbReference type="Pfam" id="PF10588">
    <property type="entry name" value="NADH-G_4Fe-4S_3"/>
    <property type="match status" value="1"/>
</dbReference>
<feature type="domain" description="4Fe-4S ferredoxin-type" evidence="10">
    <location>
        <begin position="142"/>
        <end position="173"/>
    </location>
</feature>
<dbReference type="EMBL" id="JRYO01000136">
    <property type="protein sequence ID" value="KHE92296.1"/>
    <property type="molecule type" value="Genomic_DNA"/>
</dbReference>
<dbReference type="InterPro" id="IPR054351">
    <property type="entry name" value="NADH_UbQ_OxRdtase_ferredoxin"/>
</dbReference>
<feature type="non-terminal residue" evidence="13">
    <location>
        <position position="901"/>
    </location>
</feature>
<keyword evidence="7" id="KW-0408">Iron</keyword>
<dbReference type="InterPro" id="IPR006478">
    <property type="entry name" value="Formate_DH_asu"/>
</dbReference>
<dbReference type="InterPro" id="IPR041924">
    <property type="entry name" value="Formate_Dh-H_N"/>
</dbReference>
<dbReference type="InterPro" id="IPR036010">
    <property type="entry name" value="2Fe-2S_ferredoxin-like_sf"/>
</dbReference>
<dbReference type="GO" id="GO:0016020">
    <property type="term" value="C:membrane"/>
    <property type="evidence" value="ECO:0007669"/>
    <property type="project" value="TreeGrafter"/>
</dbReference>
<dbReference type="Pfam" id="PF13510">
    <property type="entry name" value="Fer2_4"/>
    <property type="match status" value="1"/>
</dbReference>
<dbReference type="SUPFAM" id="SSF54292">
    <property type="entry name" value="2Fe-2S ferredoxin-like"/>
    <property type="match status" value="1"/>
</dbReference>
<dbReference type="NCBIfam" id="TIGR01591">
    <property type="entry name" value="Fdh-alpha"/>
    <property type="match status" value="1"/>
</dbReference>
<dbReference type="Gene3D" id="2.20.25.90">
    <property type="entry name" value="ADC-like domains"/>
    <property type="match status" value="1"/>
</dbReference>
<feature type="domain" description="2Fe-2S ferredoxin-type" evidence="9">
    <location>
        <begin position="5"/>
        <end position="83"/>
    </location>
</feature>
<dbReference type="GO" id="GO:0015942">
    <property type="term" value="P:formate metabolic process"/>
    <property type="evidence" value="ECO:0007669"/>
    <property type="project" value="InterPro"/>
</dbReference>
<dbReference type="Gene3D" id="2.40.40.20">
    <property type="match status" value="1"/>
</dbReference>
<keyword evidence="2" id="KW-0004">4Fe-4S</keyword>
<dbReference type="Gene3D" id="3.40.228.10">
    <property type="entry name" value="Dimethylsulfoxide Reductase, domain 2"/>
    <property type="match status" value="1"/>
</dbReference>
<dbReference type="SMART" id="SM00929">
    <property type="entry name" value="NADH-G_4Fe-4S_3"/>
    <property type="match status" value="1"/>
</dbReference>
<dbReference type="InterPro" id="IPR019574">
    <property type="entry name" value="NADH_UbQ_OxRdtase_Gsu_4Fe4S-bd"/>
</dbReference>
<keyword evidence="8" id="KW-0411">Iron-sulfur</keyword>
<dbReference type="GO" id="GO:0022904">
    <property type="term" value="P:respiratory electron transport chain"/>
    <property type="evidence" value="ECO:0007669"/>
    <property type="project" value="TreeGrafter"/>
</dbReference>
<evidence type="ECO:0000256" key="7">
    <source>
        <dbReference type="ARBA" id="ARBA00023004"/>
    </source>
</evidence>
<name>A0A0B0EJT3_9BACT</name>
<keyword evidence="6" id="KW-0560">Oxidoreductase</keyword>
<dbReference type="PROSITE" id="PS00198">
    <property type="entry name" value="4FE4S_FER_1"/>
    <property type="match status" value="1"/>
</dbReference>
<evidence type="ECO:0000256" key="5">
    <source>
        <dbReference type="ARBA" id="ARBA00022737"/>
    </source>
</evidence>
<dbReference type="InterPro" id="IPR050123">
    <property type="entry name" value="Prok_molybdopt-oxidoreductase"/>
</dbReference>
<dbReference type="Pfam" id="PF00384">
    <property type="entry name" value="Molybdopterin"/>
    <property type="match status" value="1"/>
</dbReference>
<keyword evidence="5" id="KW-0677">Repeat</keyword>
<accession>A0A0B0EJT3</accession>
<gene>
    <name evidence="13" type="primary">fdhA</name>
    <name evidence="13" type="ORF">SCABRO_01958</name>
</gene>
<dbReference type="Proteomes" id="UP000030652">
    <property type="component" value="Unassembled WGS sequence"/>
</dbReference>
<dbReference type="Pfam" id="PF01568">
    <property type="entry name" value="Molydop_binding"/>
    <property type="match status" value="1"/>
</dbReference>
<dbReference type="eggNOG" id="COG3383">
    <property type="taxonomic scope" value="Bacteria"/>
</dbReference>
<dbReference type="PIRSF" id="PIRSF036643">
    <property type="entry name" value="FDH_alpha"/>
    <property type="match status" value="1"/>
</dbReference>
<dbReference type="GO" id="GO:0051537">
    <property type="term" value="F:2 iron, 2 sulfur cluster binding"/>
    <property type="evidence" value="ECO:0007669"/>
    <property type="project" value="UniProtKB-KW"/>
</dbReference>
<dbReference type="PANTHER" id="PTHR43105">
    <property type="entry name" value="RESPIRATORY NITRATE REDUCTASE"/>
    <property type="match status" value="1"/>
</dbReference>
<evidence type="ECO:0000313" key="13">
    <source>
        <dbReference type="EMBL" id="KHE92296.1"/>
    </source>
</evidence>
<dbReference type="FunFam" id="3.30.70.20:FF:000035">
    <property type="entry name" value="Iron hydrogenase 1"/>
    <property type="match status" value="1"/>
</dbReference>
<proteinExistence type="inferred from homology"/>
<dbReference type="InterPro" id="IPR006656">
    <property type="entry name" value="Mopterin_OxRdtase"/>
</dbReference>
<dbReference type="AlphaFoldDB" id="A0A0B0EJT3"/>